<dbReference type="SUPFAM" id="SSF101386">
    <property type="entry name" value="all-alpha NTP pyrophosphatases"/>
    <property type="match status" value="2"/>
</dbReference>
<dbReference type="Gene3D" id="1.10.287.1080">
    <property type="entry name" value="MazG-like"/>
    <property type="match status" value="2"/>
</dbReference>
<dbReference type="Proteomes" id="UP000283983">
    <property type="component" value="Unassembled WGS sequence"/>
</dbReference>
<dbReference type="GO" id="GO:0047429">
    <property type="term" value="F:nucleoside triphosphate diphosphatase activity"/>
    <property type="evidence" value="ECO:0007669"/>
    <property type="project" value="InterPro"/>
</dbReference>
<dbReference type="CDD" id="cd11528">
    <property type="entry name" value="NTP-PPase_MazG_Nterm"/>
    <property type="match status" value="1"/>
</dbReference>
<protein>
    <submittedName>
        <fullName evidence="2">Nucleoside triphosphate pyrophosphohydrolase</fullName>
    </submittedName>
</protein>
<comment type="caution">
    <text evidence="2">The sequence shown here is derived from an EMBL/GenBank/DDBJ whole genome shotgun (WGS) entry which is preliminary data.</text>
</comment>
<dbReference type="InterPro" id="IPR004518">
    <property type="entry name" value="MazG-like_dom"/>
</dbReference>
<dbReference type="FunFam" id="1.10.287.1080:FF:000001">
    <property type="entry name" value="Nucleoside triphosphate pyrophosphohydrolase"/>
    <property type="match status" value="1"/>
</dbReference>
<dbReference type="GO" id="GO:0046076">
    <property type="term" value="P:dTTP catabolic process"/>
    <property type="evidence" value="ECO:0007669"/>
    <property type="project" value="TreeGrafter"/>
</dbReference>
<dbReference type="EMBL" id="QSLJ01000001">
    <property type="protein sequence ID" value="RHF38288.1"/>
    <property type="molecule type" value="Genomic_DNA"/>
</dbReference>
<dbReference type="RefSeq" id="WP_118102426.1">
    <property type="nucleotide sequence ID" value="NZ_CABJEU010000001.1"/>
</dbReference>
<evidence type="ECO:0000313" key="3">
    <source>
        <dbReference type="Proteomes" id="UP000283983"/>
    </source>
</evidence>
<evidence type="ECO:0000313" key="2">
    <source>
        <dbReference type="EMBL" id="RHF38288.1"/>
    </source>
</evidence>
<dbReference type="NCBIfam" id="TIGR00444">
    <property type="entry name" value="mazG"/>
    <property type="match status" value="1"/>
</dbReference>
<dbReference type="NCBIfam" id="NF007113">
    <property type="entry name" value="PRK09562.1"/>
    <property type="match status" value="1"/>
</dbReference>
<dbReference type="GO" id="GO:0046052">
    <property type="term" value="P:UTP catabolic process"/>
    <property type="evidence" value="ECO:0007669"/>
    <property type="project" value="TreeGrafter"/>
</dbReference>
<dbReference type="GO" id="GO:0046047">
    <property type="term" value="P:TTP catabolic process"/>
    <property type="evidence" value="ECO:0007669"/>
    <property type="project" value="TreeGrafter"/>
</dbReference>
<dbReference type="AlphaFoldDB" id="A0A414NF06"/>
<dbReference type="PANTHER" id="PTHR30522:SF0">
    <property type="entry name" value="NUCLEOSIDE TRIPHOSPHATE PYROPHOSPHOHYDROLASE"/>
    <property type="match status" value="1"/>
</dbReference>
<gene>
    <name evidence="2" type="ORF">DW682_00790</name>
</gene>
<dbReference type="GO" id="GO:0046061">
    <property type="term" value="P:dATP catabolic process"/>
    <property type="evidence" value="ECO:0007669"/>
    <property type="project" value="TreeGrafter"/>
</dbReference>
<feature type="domain" description="NTP pyrophosphohydrolase MazG-like" evidence="1">
    <location>
        <begin position="51"/>
        <end position="124"/>
    </location>
</feature>
<name>A0A414NF06_9ACTN</name>
<dbReference type="InParanoid" id="A0A414NF06"/>
<dbReference type="InterPro" id="IPR011551">
    <property type="entry name" value="NTP_PyrPHydrolase_MazG"/>
</dbReference>
<dbReference type="GO" id="GO:0006950">
    <property type="term" value="P:response to stress"/>
    <property type="evidence" value="ECO:0007669"/>
    <property type="project" value="UniProtKB-ARBA"/>
</dbReference>
<proteinExistence type="predicted"/>
<dbReference type="InterPro" id="IPR048015">
    <property type="entry name" value="NTP-PPase_MazG-like_N"/>
</dbReference>
<sequence>MGSWTETGSSSLASITRDASTLSDAREEMQSLVETIWRLRQPDGCPWDRKQTHESIGKNMIEEAYEALDCIEAGDEAHLREELGDVLMQVVLHAQIAADAGAFTMADVARDINDKLIRRHPHVFGERSADSADEVLAIWDSVKLAEKGAKDADAAEAGERPEGLLEGVPRSLPALMEAQKVSRKAASAGFEWETVADVWDKVAEERAEFEAEVPGTAERELEFGDLLFALVNVARKEGIDAESALRASTAKFRGRWAAMENAAYEGGVALESLTTEQLNSLWDKVKRG</sequence>
<accession>A0A414NF06</accession>
<organism evidence="2 3">
    <name type="scientific">Collinsella intestinalis</name>
    <dbReference type="NCBI Taxonomy" id="147207"/>
    <lineage>
        <taxon>Bacteria</taxon>
        <taxon>Bacillati</taxon>
        <taxon>Actinomycetota</taxon>
        <taxon>Coriobacteriia</taxon>
        <taxon>Coriobacteriales</taxon>
        <taxon>Coriobacteriaceae</taxon>
        <taxon>Collinsella</taxon>
    </lineage>
</organism>
<dbReference type="CDD" id="cd11529">
    <property type="entry name" value="NTP-PPase_MazG_Cterm"/>
    <property type="match status" value="1"/>
</dbReference>
<dbReference type="GO" id="GO:0046081">
    <property type="term" value="P:dUTP catabolic process"/>
    <property type="evidence" value="ECO:0007669"/>
    <property type="project" value="TreeGrafter"/>
</dbReference>
<dbReference type="PANTHER" id="PTHR30522">
    <property type="entry name" value="NUCLEOSIDE TRIPHOSPHATE PYROPHOSPHOHYDROLASE"/>
    <property type="match status" value="1"/>
</dbReference>
<dbReference type="Pfam" id="PF03819">
    <property type="entry name" value="MazG"/>
    <property type="match status" value="1"/>
</dbReference>
<evidence type="ECO:0000259" key="1">
    <source>
        <dbReference type="Pfam" id="PF03819"/>
    </source>
</evidence>
<reference evidence="2 3" key="1">
    <citation type="submission" date="2018-08" db="EMBL/GenBank/DDBJ databases">
        <title>A genome reference for cultivated species of the human gut microbiota.</title>
        <authorList>
            <person name="Zou Y."/>
            <person name="Xue W."/>
            <person name="Luo G."/>
        </authorList>
    </citation>
    <scope>NUCLEOTIDE SEQUENCE [LARGE SCALE GENOMIC DNA]</scope>
    <source>
        <strain evidence="2 3">AM25-33</strain>
    </source>
</reference>
<dbReference type="InterPro" id="IPR048011">
    <property type="entry name" value="NTP-PPase_MazG-like_C"/>
</dbReference>
<keyword evidence="2" id="KW-0378">Hydrolase</keyword>
<dbReference type="GO" id="GO:0006203">
    <property type="term" value="P:dGTP catabolic process"/>
    <property type="evidence" value="ECO:0007669"/>
    <property type="project" value="TreeGrafter"/>
</dbReference>
<keyword evidence="3" id="KW-1185">Reference proteome</keyword>